<feature type="domain" description="Luciferase-like" evidence="5">
    <location>
        <begin position="1"/>
        <end position="124"/>
    </location>
</feature>
<sequence>MALRTGRIVLGSRVTPPARRRPHDLARQAVSVDRLSGGRPVLGVGPGADTGGELAALGEEGDPRTRAGMLDEALEVLCRLWSGERVEHRGRHYRVDGLRFVPRPVQRPRIPVWGAAQAVKGAPLRRAARFDGLRPEASPGHLARMLEVVGGHRGGPDGCDVAVCGRPGEAPEPCRRAGATWWLLRLTEVTAVREASPSSRSTGPARRS</sequence>
<dbReference type="InterPro" id="IPR011251">
    <property type="entry name" value="Luciferase-like_dom"/>
</dbReference>
<dbReference type="PANTHER" id="PTHR42847:SF4">
    <property type="entry name" value="ALKANESULFONATE MONOOXYGENASE-RELATED"/>
    <property type="match status" value="1"/>
</dbReference>
<dbReference type="GO" id="GO:0046306">
    <property type="term" value="P:alkanesulfonate catabolic process"/>
    <property type="evidence" value="ECO:0007669"/>
    <property type="project" value="TreeGrafter"/>
</dbReference>
<evidence type="ECO:0000256" key="1">
    <source>
        <dbReference type="ARBA" id="ARBA00022630"/>
    </source>
</evidence>
<dbReference type="Proteomes" id="UP000572635">
    <property type="component" value="Unassembled WGS sequence"/>
</dbReference>
<keyword evidence="3" id="KW-0560">Oxidoreductase</keyword>
<dbReference type="PANTHER" id="PTHR42847">
    <property type="entry name" value="ALKANESULFONATE MONOOXYGENASE"/>
    <property type="match status" value="1"/>
</dbReference>
<dbReference type="SUPFAM" id="SSF51679">
    <property type="entry name" value="Bacterial luciferase-like"/>
    <property type="match status" value="1"/>
</dbReference>
<evidence type="ECO:0000313" key="7">
    <source>
        <dbReference type="Proteomes" id="UP000572635"/>
    </source>
</evidence>
<evidence type="ECO:0000256" key="4">
    <source>
        <dbReference type="ARBA" id="ARBA00023033"/>
    </source>
</evidence>
<keyword evidence="2" id="KW-0288">FMN</keyword>
<accession>A0A7W8VH19</accession>
<comment type="caution">
    <text evidence="6">The sequence shown here is derived from an EMBL/GenBank/DDBJ whole genome shotgun (WGS) entry which is preliminary data.</text>
</comment>
<keyword evidence="4 6" id="KW-0503">Monooxygenase</keyword>
<protein>
    <submittedName>
        <fullName evidence="6">Alkanesulfonate monooxygenase SsuD/methylene tetrahydromethanopterin reductase-like flavin-dependent oxidoreductase (Luciferase family)</fullName>
    </submittedName>
</protein>
<evidence type="ECO:0000256" key="3">
    <source>
        <dbReference type="ARBA" id="ARBA00023002"/>
    </source>
</evidence>
<gene>
    <name evidence="6" type="ORF">HDA36_006329</name>
</gene>
<keyword evidence="1" id="KW-0285">Flavoprotein</keyword>
<organism evidence="6 7">
    <name type="scientific">Nocardiopsis composta</name>
    <dbReference type="NCBI Taxonomy" id="157465"/>
    <lineage>
        <taxon>Bacteria</taxon>
        <taxon>Bacillati</taxon>
        <taxon>Actinomycetota</taxon>
        <taxon>Actinomycetes</taxon>
        <taxon>Streptosporangiales</taxon>
        <taxon>Nocardiopsidaceae</taxon>
        <taxon>Nocardiopsis</taxon>
    </lineage>
</organism>
<dbReference type="InterPro" id="IPR050172">
    <property type="entry name" value="SsuD_RutA_monooxygenase"/>
</dbReference>
<dbReference type="GO" id="GO:0008726">
    <property type="term" value="F:alkanesulfonate monooxygenase activity"/>
    <property type="evidence" value="ECO:0007669"/>
    <property type="project" value="TreeGrafter"/>
</dbReference>
<dbReference type="EMBL" id="JACHDB010000002">
    <property type="protein sequence ID" value="MBB5436181.1"/>
    <property type="molecule type" value="Genomic_DNA"/>
</dbReference>
<evidence type="ECO:0000259" key="5">
    <source>
        <dbReference type="Pfam" id="PF00296"/>
    </source>
</evidence>
<evidence type="ECO:0000256" key="2">
    <source>
        <dbReference type="ARBA" id="ARBA00022643"/>
    </source>
</evidence>
<dbReference type="InterPro" id="IPR036661">
    <property type="entry name" value="Luciferase-like_sf"/>
</dbReference>
<dbReference type="Gene3D" id="3.20.20.30">
    <property type="entry name" value="Luciferase-like domain"/>
    <property type="match status" value="1"/>
</dbReference>
<name>A0A7W8VH19_9ACTN</name>
<dbReference type="Pfam" id="PF00296">
    <property type="entry name" value="Bac_luciferase"/>
    <property type="match status" value="1"/>
</dbReference>
<reference evidence="6 7" key="1">
    <citation type="submission" date="2020-08" db="EMBL/GenBank/DDBJ databases">
        <title>Sequencing the genomes of 1000 actinobacteria strains.</title>
        <authorList>
            <person name="Klenk H.-P."/>
        </authorList>
    </citation>
    <scope>NUCLEOTIDE SEQUENCE [LARGE SCALE GENOMIC DNA]</scope>
    <source>
        <strain evidence="6 7">DSM 44551</strain>
    </source>
</reference>
<evidence type="ECO:0000313" key="6">
    <source>
        <dbReference type="EMBL" id="MBB5436181.1"/>
    </source>
</evidence>
<proteinExistence type="predicted"/>
<dbReference type="AlphaFoldDB" id="A0A7W8VH19"/>
<keyword evidence="7" id="KW-1185">Reference proteome</keyword>